<feature type="region of interest" description="Disordered" evidence="1">
    <location>
        <begin position="1"/>
        <end position="24"/>
    </location>
</feature>
<feature type="compositionally biased region" description="Acidic residues" evidence="1">
    <location>
        <begin position="1"/>
        <end position="17"/>
    </location>
</feature>
<protein>
    <submittedName>
        <fullName evidence="2">Uncharacterized protein</fullName>
    </submittedName>
</protein>
<dbReference type="HOGENOM" id="CLU_1323637_0_0_1"/>
<dbReference type="STRING" id="685588.A0A067T6I1"/>
<proteinExistence type="predicted"/>
<gene>
    <name evidence="2" type="ORF">GALMADRAFT_47018</name>
</gene>
<feature type="non-terminal residue" evidence="2">
    <location>
        <position position="1"/>
    </location>
</feature>
<evidence type="ECO:0000313" key="2">
    <source>
        <dbReference type="EMBL" id="KDR77927.1"/>
    </source>
</evidence>
<reference evidence="3" key="1">
    <citation type="journal article" date="2014" name="Proc. Natl. Acad. Sci. U.S.A.">
        <title>Extensive sampling of basidiomycete genomes demonstrates inadequacy of the white-rot/brown-rot paradigm for wood decay fungi.</title>
        <authorList>
            <person name="Riley R."/>
            <person name="Salamov A.A."/>
            <person name="Brown D.W."/>
            <person name="Nagy L.G."/>
            <person name="Floudas D."/>
            <person name="Held B.W."/>
            <person name="Levasseur A."/>
            <person name="Lombard V."/>
            <person name="Morin E."/>
            <person name="Otillar R."/>
            <person name="Lindquist E.A."/>
            <person name="Sun H."/>
            <person name="LaButti K.M."/>
            <person name="Schmutz J."/>
            <person name="Jabbour D."/>
            <person name="Luo H."/>
            <person name="Baker S.E."/>
            <person name="Pisabarro A.G."/>
            <person name="Walton J.D."/>
            <person name="Blanchette R.A."/>
            <person name="Henrissat B."/>
            <person name="Martin F."/>
            <person name="Cullen D."/>
            <person name="Hibbett D.S."/>
            <person name="Grigoriev I.V."/>
        </authorList>
    </citation>
    <scope>NUCLEOTIDE SEQUENCE [LARGE SCALE GENOMIC DNA]</scope>
    <source>
        <strain evidence="3">CBS 339.88</strain>
    </source>
</reference>
<dbReference type="Proteomes" id="UP000027222">
    <property type="component" value="Unassembled WGS sequence"/>
</dbReference>
<dbReference type="EMBL" id="KL142375">
    <property type="protein sequence ID" value="KDR77927.1"/>
    <property type="molecule type" value="Genomic_DNA"/>
</dbReference>
<accession>A0A067T6I1</accession>
<keyword evidence="3" id="KW-1185">Reference proteome</keyword>
<name>A0A067T6I1_GALM3</name>
<dbReference type="OrthoDB" id="3251511at2759"/>
<evidence type="ECO:0000256" key="1">
    <source>
        <dbReference type="SAM" id="MobiDB-lite"/>
    </source>
</evidence>
<sequence>EDSDDEDDEPAGEVDNDSEPHVVDNAKTHDALAWADRFILETRRRGGRQTENSVLKQWKSWASQAINSGKLPDIIVDANHTIEYLKYAATRELFNTRGQKKVSTNRLSASSLKKIMTMLGRVRRRQEDENQEIRISRPAKTSRTEDFYKAVMVQAQRLRLESENFDITKGTILDSELRPEQFDEVTASIFRELTQLPSIIKAHFSWTW</sequence>
<dbReference type="AlphaFoldDB" id="A0A067T6I1"/>
<organism evidence="2 3">
    <name type="scientific">Galerina marginata (strain CBS 339.88)</name>
    <dbReference type="NCBI Taxonomy" id="685588"/>
    <lineage>
        <taxon>Eukaryota</taxon>
        <taxon>Fungi</taxon>
        <taxon>Dikarya</taxon>
        <taxon>Basidiomycota</taxon>
        <taxon>Agaricomycotina</taxon>
        <taxon>Agaricomycetes</taxon>
        <taxon>Agaricomycetidae</taxon>
        <taxon>Agaricales</taxon>
        <taxon>Agaricineae</taxon>
        <taxon>Strophariaceae</taxon>
        <taxon>Galerina</taxon>
    </lineage>
</organism>
<feature type="non-terminal residue" evidence="2">
    <location>
        <position position="208"/>
    </location>
</feature>
<evidence type="ECO:0000313" key="3">
    <source>
        <dbReference type="Proteomes" id="UP000027222"/>
    </source>
</evidence>